<reference evidence="2 3" key="1">
    <citation type="submission" date="2018-01" db="EMBL/GenBank/DDBJ databases">
        <title>Draft Genome Sequence of Komagataeibacter maltaceti LMG 1529, a Vinegar Producing Acetic Acid Bacterium Isolated from Malt Vinegar Brewery Acetifiers.</title>
        <authorList>
            <person name="Zhang Q."/>
            <person name="Hollensteiner J."/>
            <person name="Poehlein A."/>
            <person name="Daniel R."/>
        </authorList>
    </citation>
    <scope>NUCLEOTIDE SEQUENCE [LARGE SCALE GENOMIC DNA]</scope>
    <source>
        <strain evidence="2 3">LMG 1529</strain>
    </source>
</reference>
<evidence type="ECO:0000256" key="1">
    <source>
        <dbReference type="SAM" id="MobiDB-lite"/>
    </source>
</evidence>
<feature type="region of interest" description="Disordered" evidence="1">
    <location>
        <begin position="201"/>
        <end position="299"/>
    </location>
</feature>
<dbReference type="AlphaFoldDB" id="A0A2S3VXZ0"/>
<feature type="compositionally biased region" description="Basic and acidic residues" evidence="1">
    <location>
        <begin position="279"/>
        <end position="299"/>
    </location>
</feature>
<organism evidence="2 3">
    <name type="scientific">Novacetimonas maltaceti</name>
    <dbReference type="NCBI Taxonomy" id="1203393"/>
    <lineage>
        <taxon>Bacteria</taxon>
        <taxon>Pseudomonadati</taxon>
        <taxon>Pseudomonadota</taxon>
        <taxon>Alphaproteobacteria</taxon>
        <taxon>Acetobacterales</taxon>
        <taxon>Acetobacteraceae</taxon>
        <taxon>Novacetimonas</taxon>
    </lineage>
</organism>
<accession>A0A2S3VXZ0</accession>
<sequence length="299" mass="32665">MGKAHPFQSPQPSDLHDRERVWLPVRRRRHVDDTVLVRVLLQLTVQLGPAFCLDLAFNVAVYFLVGARPEFKRHQVLGASTQSLADVIPGYDQILAVLVLAPHDDVDMRIVGVPMRHGNPVQLRAEILFGLRHQFPREGFQVRHLSCILWSHDEAEMMSVILTPLGEFARGHMVALGPEQPGLLPVLRDTFALEIGEMGTQGRPCAMPDHPRLDEGKPGAPGQETIGTGCRSPAPPESGRSLSGTPRARTAHATRPVGRGQHAADEGPPLADTGQADAARPDPEIVITGHEDRDLALTH</sequence>
<gene>
    <name evidence="2" type="ORF">KMAL_29120</name>
</gene>
<keyword evidence="3" id="KW-1185">Reference proteome</keyword>
<proteinExistence type="predicted"/>
<name>A0A2S3VXZ0_9PROT</name>
<dbReference type="Proteomes" id="UP000237344">
    <property type="component" value="Unassembled WGS sequence"/>
</dbReference>
<dbReference type="EMBL" id="POTC01000067">
    <property type="protein sequence ID" value="POF61468.1"/>
    <property type="molecule type" value="Genomic_DNA"/>
</dbReference>
<protein>
    <submittedName>
        <fullName evidence="2">Uncharacterized protein</fullName>
    </submittedName>
</protein>
<evidence type="ECO:0000313" key="3">
    <source>
        <dbReference type="Proteomes" id="UP000237344"/>
    </source>
</evidence>
<evidence type="ECO:0000313" key="2">
    <source>
        <dbReference type="EMBL" id="POF61468.1"/>
    </source>
</evidence>
<comment type="caution">
    <text evidence="2">The sequence shown here is derived from an EMBL/GenBank/DDBJ whole genome shotgun (WGS) entry which is preliminary data.</text>
</comment>